<feature type="transmembrane region" description="Helical" evidence="1">
    <location>
        <begin position="588"/>
        <end position="610"/>
    </location>
</feature>
<evidence type="ECO:0000313" key="2">
    <source>
        <dbReference type="EMBL" id="CAK0800751.1"/>
    </source>
</evidence>
<dbReference type="EMBL" id="CAUYUJ010002436">
    <property type="protein sequence ID" value="CAK0800751.1"/>
    <property type="molecule type" value="Genomic_DNA"/>
</dbReference>
<feature type="transmembrane region" description="Helical" evidence="1">
    <location>
        <begin position="346"/>
        <end position="363"/>
    </location>
</feature>
<protein>
    <submittedName>
        <fullName evidence="2">Uncharacterized protein</fullName>
    </submittedName>
</protein>
<sequence>EDGAERIRQVVVGGFSDDSEADEVVETTETFLGAGNRKHKVSKVFTFTGPAKMGVIEFETEAAKRGFFRKRQAADKTVNGITMWFKSNRTFEERDFDKTLEKVKYHLIEADGIDKRDVRINWGKGEVSVKSKRVAQIVANLTVKPNMLYVMSDDPSLSEASLNAQYGRYSEYSRNTSTQYQFLRCVPPLSVTPPPHRCPDPMVRTDTCVSTASRRAVVLKPTLVGLRRSRGCPDTLAFTDETQHLFRGVSEADGLTRFGAIFEHAPFAPEERYYNSSQCVRHLDFFFSHNWAMPRWTKFLTLAVFLNMRAAVLVTSLVAVILMVFVSTGHLPTLLLQWEGRSQESIWCQVCGIQTFMCIILFRQHVLKLCRQRGKSMFIDKACIHQVNADLKEQGILHLAAFLYHSTDMVVCFSDLYLRKLWTVYEVAVFLTLNPGRPLLVRHALLWKTLIVGISLNFCYNMTGNVVHIDGVYVHLGSMTYYTWLFFALLVAECFVEDDRALVEENVLRLMRHRGFVYEAASDAEVISEFESLVRRELPLKLAASFGRSGIPYPYVACMTLPYLLQNIDGLAVDILHREAALFMLLRYVHRLSVTTAVFPLAAALLLTAADRLIQRSWGPKATVTALALCNFLLMSGVWACCESIAAAARRGSAVPDGLDR</sequence>
<feature type="transmembrane region" description="Helical" evidence="1">
    <location>
        <begin position="299"/>
        <end position="326"/>
    </location>
</feature>
<keyword evidence="3" id="KW-1185">Reference proteome</keyword>
<comment type="caution">
    <text evidence="2">The sequence shown here is derived from an EMBL/GenBank/DDBJ whole genome shotgun (WGS) entry which is preliminary data.</text>
</comment>
<gene>
    <name evidence="2" type="ORF">PCOR1329_LOCUS8810</name>
</gene>
<dbReference type="Proteomes" id="UP001189429">
    <property type="component" value="Unassembled WGS sequence"/>
</dbReference>
<keyword evidence="1" id="KW-0472">Membrane</keyword>
<proteinExistence type="predicted"/>
<keyword evidence="1" id="KW-1133">Transmembrane helix</keyword>
<accession>A0ABN9Q807</accession>
<evidence type="ECO:0000256" key="1">
    <source>
        <dbReference type="SAM" id="Phobius"/>
    </source>
</evidence>
<name>A0ABN9Q807_9DINO</name>
<feature type="transmembrane region" description="Helical" evidence="1">
    <location>
        <begin position="622"/>
        <end position="642"/>
    </location>
</feature>
<reference evidence="2" key="1">
    <citation type="submission" date="2023-10" db="EMBL/GenBank/DDBJ databases">
        <authorList>
            <person name="Chen Y."/>
            <person name="Shah S."/>
            <person name="Dougan E. K."/>
            <person name="Thang M."/>
            <person name="Chan C."/>
        </authorList>
    </citation>
    <scope>NUCLEOTIDE SEQUENCE [LARGE SCALE GENOMIC DNA]</scope>
</reference>
<organism evidence="2 3">
    <name type="scientific">Prorocentrum cordatum</name>
    <dbReference type="NCBI Taxonomy" id="2364126"/>
    <lineage>
        <taxon>Eukaryota</taxon>
        <taxon>Sar</taxon>
        <taxon>Alveolata</taxon>
        <taxon>Dinophyceae</taxon>
        <taxon>Prorocentrales</taxon>
        <taxon>Prorocentraceae</taxon>
        <taxon>Prorocentrum</taxon>
    </lineage>
</organism>
<feature type="transmembrane region" description="Helical" evidence="1">
    <location>
        <begin position="445"/>
        <end position="467"/>
    </location>
</feature>
<feature type="non-terminal residue" evidence="2">
    <location>
        <position position="1"/>
    </location>
</feature>
<evidence type="ECO:0000313" key="3">
    <source>
        <dbReference type="Proteomes" id="UP001189429"/>
    </source>
</evidence>
<keyword evidence="1" id="KW-0812">Transmembrane</keyword>
<feature type="transmembrane region" description="Helical" evidence="1">
    <location>
        <begin position="479"/>
        <end position="496"/>
    </location>
</feature>